<organism evidence="2 3">
    <name type="scientific">Lancefieldella parvula</name>
    <dbReference type="NCBI Taxonomy" id="1382"/>
    <lineage>
        <taxon>Bacteria</taxon>
        <taxon>Bacillati</taxon>
        <taxon>Actinomycetota</taxon>
        <taxon>Coriobacteriia</taxon>
        <taxon>Coriobacteriales</taxon>
        <taxon>Atopobiaceae</taxon>
        <taxon>Lancefieldella</taxon>
    </lineage>
</organism>
<evidence type="ECO:0000256" key="1">
    <source>
        <dbReference type="SAM" id="MobiDB-lite"/>
    </source>
</evidence>
<evidence type="ECO:0000313" key="3">
    <source>
        <dbReference type="Proteomes" id="UP000787322"/>
    </source>
</evidence>
<gene>
    <name evidence="2" type="ORF">HXK24_05875</name>
</gene>
<dbReference type="AlphaFoldDB" id="A0A9D5X4G0"/>
<proteinExistence type="predicted"/>
<dbReference type="EMBL" id="JABZGU010000168">
    <property type="protein sequence ID" value="MBF4803325.1"/>
    <property type="molecule type" value="Genomic_DNA"/>
</dbReference>
<feature type="non-terminal residue" evidence="2">
    <location>
        <position position="130"/>
    </location>
</feature>
<name>A0A9D5X4G0_9ACTN</name>
<protein>
    <submittedName>
        <fullName evidence="2">Uncharacterized protein</fullName>
    </submittedName>
</protein>
<comment type="caution">
    <text evidence="2">The sequence shown here is derived from an EMBL/GenBank/DDBJ whole genome shotgun (WGS) entry which is preliminary data.</text>
</comment>
<sequence length="130" mass="14757">MDTRYTSRSLRRRRNTDQWECSLSHTNPVTGEVVRAYHTLVAKTQRQAERARDALILELERKGGAVDSSMSVREFMNQFLAYKEGSSTKEPSTARGYRAEAPTHPSGQTATHEASRAYLVHKCIEVLEET</sequence>
<feature type="region of interest" description="Disordered" evidence="1">
    <location>
        <begin position="84"/>
        <end position="112"/>
    </location>
</feature>
<dbReference type="Proteomes" id="UP000787322">
    <property type="component" value="Unassembled WGS sequence"/>
</dbReference>
<reference evidence="2" key="1">
    <citation type="submission" date="2020-04" db="EMBL/GenBank/DDBJ databases">
        <title>Deep metagenomics examines the oral microbiome during advanced dental caries in children, revealing novel taxa and co-occurrences with host molecules.</title>
        <authorList>
            <person name="Baker J.L."/>
            <person name="Morton J.T."/>
            <person name="Dinis M."/>
            <person name="Alvarez R."/>
            <person name="Tran N.C."/>
            <person name="Knight R."/>
            <person name="Edlund A."/>
        </authorList>
    </citation>
    <scope>NUCLEOTIDE SEQUENCE</scope>
    <source>
        <strain evidence="2">JCVI_3_bin.11</strain>
    </source>
</reference>
<accession>A0A9D5X4G0</accession>
<evidence type="ECO:0000313" key="2">
    <source>
        <dbReference type="EMBL" id="MBF4803325.1"/>
    </source>
</evidence>